<proteinExistence type="predicted"/>
<evidence type="ECO:0000313" key="4">
    <source>
        <dbReference type="Proteomes" id="UP001262754"/>
    </source>
</evidence>
<feature type="signal peptide" evidence="1">
    <location>
        <begin position="1"/>
        <end position="22"/>
    </location>
</feature>
<dbReference type="InterPro" id="IPR050902">
    <property type="entry name" value="ABC_Transporter_SBP"/>
</dbReference>
<dbReference type="InterPro" id="IPR002491">
    <property type="entry name" value="ABC_transptr_periplasmic_BD"/>
</dbReference>
<feature type="domain" description="Fe/B12 periplasmic-binding" evidence="2">
    <location>
        <begin position="28"/>
        <end position="270"/>
    </location>
</feature>
<dbReference type="SUPFAM" id="SSF53807">
    <property type="entry name" value="Helical backbone' metal receptor"/>
    <property type="match status" value="1"/>
</dbReference>
<dbReference type="PANTHER" id="PTHR30535:SF34">
    <property type="entry name" value="MOLYBDATE-BINDING PROTEIN MOLA"/>
    <property type="match status" value="1"/>
</dbReference>
<sequence>MRAALLAGLVAGLAAVAEPAAARMAAERVMSLDSCADQYVLALAARETIVGVSPRANAPDSFLRARAAGLPKRRTTLEAVLGARPDLVVRQWGGDARLTAALARRGVRTISLGDATNFEGVRTNVRRVARALNRGPEGEALLARMDADLAKAAGAGRGQAAFYLTPGGYTAGPDTMIDAMLRAAGFTNAATQPYFSPAPLESLVLKPPKAVVLGFFDLTRAGADRWGPGRHAALRKATRGRVVASLPGAMLGCSAWFAADGARALAEAAR</sequence>
<keyword evidence="4" id="KW-1185">Reference proteome</keyword>
<dbReference type="PROSITE" id="PS50983">
    <property type="entry name" value="FE_B12_PBP"/>
    <property type="match status" value="1"/>
</dbReference>
<gene>
    <name evidence="3" type="ORF">J2800_000380</name>
</gene>
<accession>A0ABU1MV13</accession>
<evidence type="ECO:0000259" key="2">
    <source>
        <dbReference type="PROSITE" id="PS50983"/>
    </source>
</evidence>
<name>A0ABU1MV13_9CAUL</name>
<protein>
    <submittedName>
        <fullName evidence="3">Iron complex transport system substrate-binding protein</fullName>
    </submittedName>
</protein>
<comment type="caution">
    <text evidence="3">The sequence shown here is derived from an EMBL/GenBank/DDBJ whole genome shotgun (WGS) entry which is preliminary data.</text>
</comment>
<evidence type="ECO:0000256" key="1">
    <source>
        <dbReference type="SAM" id="SignalP"/>
    </source>
</evidence>
<evidence type="ECO:0000313" key="3">
    <source>
        <dbReference type="EMBL" id="MDR6529665.1"/>
    </source>
</evidence>
<organism evidence="3 4">
    <name type="scientific">Caulobacter rhizosphaerae</name>
    <dbReference type="NCBI Taxonomy" id="2010972"/>
    <lineage>
        <taxon>Bacteria</taxon>
        <taxon>Pseudomonadati</taxon>
        <taxon>Pseudomonadota</taxon>
        <taxon>Alphaproteobacteria</taxon>
        <taxon>Caulobacterales</taxon>
        <taxon>Caulobacteraceae</taxon>
        <taxon>Caulobacter</taxon>
    </lineage>
</organism>
<dbReference type="Proteomes" id="UP001262754">
    <property type="component" value="Unassembled WGS sequence"/>
</dbReference>
<keyword evidence="1" id="KW-0732">Signal</keyword>
<dbReference type="RefSeq" id="WP_163230285.1">
    <property type="nucleotide sequence ID" value="NZ_BMLD01000005.1"/>
</dbReference>
<reference evidence="3 4" key="1">
    <citation type="submission" date="2023-07" db="EMBL/GenBank/DDBJ databases">
        <title>Sorghum-associated microbial communities from plants grown in Nebraska, USA.</title>
        <authorList>
            <person name="Schachtman D."/>
        </authorList>
    </citation>
    <scope>NUCLEOTIDE SEQUENCE [LARGE SCALE GENOMIC DNA]</scope>
    <source>
        <strain evidence="3 4">DS2154</strain>
    </source>
</reference>
<dbReference type="Pfam" id="PF01497">
    <property type="entry name" value="Peripla_BP_2"/>
    <property type="match status" value="1"/>
</dbReference>
<dbReference type="Gene3D" id="3.40.50.1980">
    <property type="entry name" value="Nitrogenase molybdenum iron protein domain"/>
    <property type="match status" value="2"/>
</dbReference>
<dbReference type="EMBL" id="JAVDRL010000001">
    <property type="protein sequence ID" value="MDR6529665.1"/>
    <property type="molecule type" value="Genomic_DNA"/>
</dbReference>
<dbReference type="PANTHER" id="PTHR30535">
    <property type="entry name" value="VITAMIN B12-BINDING PROTEIN"/>
    <property type="match status" value="1"/>
</dbReference>
<feature type="chain" id="PRO_5045920280" evidence="1">
    <location>
        <begin position="23"/>
        <end position="270"/>
    </location>
</feature>